<dbReference type="EMBL" id="JAEPRQ010000002">
    <property type="protein sequence ID" value="MBK4216144.1"/>
    <property type="molecule type" value="Genomic_DNA"/>
</dbReference>
<keyword evidence="3" id="KW-1185">Reference proteome</keyword>
<comment type="caution">
    <text evidence="2">The sequence shown here is derived from an EMBL/GenBank/DDBJ whole genome shotgun (WGS) entry which is preliminary data.</text>
</comment>
<evidence type="ECO:0000256" key="1">
    <source>
        <dbReference type="SAM" id="Phobius"/>
    </source>
</evidence>
<name>A0A934SEZ1_9RHOB</name>
<organism evidence="2 3">
    <name type="scientific">Paracoccus caeni</name>
    <dbReference type="NCBI Taxonomy" id="657651"/>
    <lineage>
        <taxon>Bacteria</taxon>
        <taxon>Pseudomonadati</taxon>
        <taxon>Pseudomonadota</taxon>
        <taxon>Alphaproteobacteria</taxon>
        <taxon>Rhodobacterales</taxon>
        <taxon>Paracoccaceae</taxon>
        <taxon>Paracoccus</taxon>
    </lineage>
</organism>
<keyword evidence="1" id="KW-0472">Membrane</keyword>
<evidence type="ECO:0000313" key="3">
    <source>
        <dbReference type="Proteomes" id="UP000640485"/>
    </source>
</evidence>
<keyword evidence="1" id="KW-0812">Transmembrane</keyword>
<evidence type="ECO:0000313" key="2">
    <source>
        <dbReference type="EMBL" id="MBK4216144.1"/>
    </source>
</evidence>
<keyword evidence="1" id="KW-1133">Transmembrane helix</keyword>
<reference evidence="2" key="1">
    <citation type="submission" date="2021-01" db="EMBL/GenBank/DDBJ databases">
        <title>Paracoccus amoyensis sp. nov., isolated from the surface seawater along the coast of Xiamen Island, China.</title>
        <authorList>
            <person name="Lyu L."/>
        </authorList>
    </citation>
    <scope>NUCLEOTIDE SEQUENCE</scope>
    <source>
        <strain evidence="2">MJ17</strain>
    </source>
</reference>
<dbReference type="RefSeq" id="WP_200685718.1">
    <property type="nucleotide sequence ID" value="NZ_JAEPRQ010000002.1"/>
</dbReference>
<dbReference type="Proteomes" id="UP000640485">
    <property type="component" value="Unassembled WGS sequence"/>
</dbReference>
<feature type="transmembrane region" description="Helical" evidence="1">
    <location>
        <begin position="42"/>
        <end position="63"/>
    </location>
</feature>
<proteinExistence type="predicted"/>
<gene>
    <name evidence="2" type="ORF">JJJ17_09420</name>
</gene>
<protein>
    <submittedName>
        <fullName evidence="2">Uncharacterized protein</fullName>
    </submittedName>
</protein>
<accession>A0A934SEZ1</accession>
<sequence>MKTTLANQLSALPTNKLLTGSGVGSIVSTAWAEVMASYAPSLAGPGMSALVGFVAAIAIGYFVPDRVNTPAE</sequence>
<dbReference type="AlphaFoldDB" id="A0A934SEZ1"/>